<dbReference type="EMBL" id="KN832973">
    <property type="protein sequence ID" value="KIM90189.1"/>
    <property type="molecule type" value="Genomic_DNA"/>
</dbReference>
<reference evidence="2 3" key="1">
    <citation type="submission" date="2014-04" db="EMBL/GenBank/DDBJ databases">
        <authorList>
            <consortium name="DOE Joint Genome Institute"/>
            <person name="Kuo A."/>
            <person name="Tarkka M."/>
            <person name="Buscot F."/>
            <person name="Kohler A."/>
            <person name="Nagy L.G."/>
            <person name="Floudas D."/>
            <person name="Copeland A."/>
            <person name="Barry K.W."/>
            <person name="Cichocki N."/>
            <person name="Veneault-Fourrey C."/>
            <person name="LaButti K."/>
            <person name="Lindquist E.A."/>
            <person name="Lipzen A."/>
            <person name="Lundell T."/>
            <person name="Morin E."/>
            <person name="Murat C."/>
            <person name="Sun H."/>
            <person name="Tunlid A."/>
            <person name="Henrissat B."/>
            <person name="Grigoriev I.V."/>
            <person name="Hibbett D.S."/>
            <person name="Martin F."/>
            <person name="Nordberg H.P."/>
            <person name="Cantor M.N."/>
            <person name="Hua S.X."/>
        </authorList>
    </citation>
    <scope>NUCLEOTIDE SEQUENCE [LARGE SCALE GENOMIC DNA]</scope>
    <source>
        <strain evidence="2 3">F 1598</strain>
    </source>
</reference>
<dbReference type="HOGENOM" id="CLU_526879_0_0_1"/>
<gene>
    <name evidence="2" type="ORF">PILCRDRAFT_811913</name>
</gene>
<dbReference type="Proteomes" id="UP000054166">
    <property type="component" value="Unassembled WGS sequence"/>
</dbReference>
<dbReference type="InParanoid" id="A0A0C3GES1"/>
<sequence length="517" mass="56956">MSEASDSESVADSDFASGSIAGSHTDTDPEGPMFPLVATYVVFSIDPVATLAALDDPEVTAAASSLNPKKYVGYVRNTAGAHNVEAEFTAYQIDLLRQGPTPKSSEDFVESDMCVAVLPNTTGYPLDRPPLQPTTPLPWPDCYHSSFDNTIVRVATRRAPLAEAVQLPSEEMRRQIYYQVIDQTRVHNLRKAHRITHTDLVGPNAPSHQANLLEEQHTSSKDQAKPVEDVPAEVEADSDAMHEDIRNIVAIMDETPPSTMPVALMTYDLSTVETVSDPQEFFDECMVLEQLERDHYARNVANTAAAIEHARKVDDEAFANMPRPQPTSDPVPTPVEASAGQTQIRRPSVWTGPKRTIVSINQYFKEHPFWGEPVDPPPAIVIVFRRLGARIGKIGRSCACGTLGPVERSSKSGLKSEMKVTVLNEKVPVTDAPLGDSSPSANTKHRRVSSEVFTPQTEPELESTQPQEESTSQFVQRPQQEITYQATSEPQLRVQEEDSKKALTKSAPRQTNEDHQI</sequence>
<accession>A0A0C3GES1</accession>
<dbReference type="AlphaFoldDB" id="A0A0C3GES1"/>
<name>A0A0C3GES1_PILCF</name>
<feature type="region of interest" description="Disordered" evidence="1">
    <location>
        <begin position="322"/>
        <end position="343"/>
    </location>
</feature>
<keyword evidence="3" id="KW-1185">Reference proteome</keyword>
<dbReference type="OrthoDB" id="3027639at2759"/>
<evidence type="ECO:0000313" key="2">
    <source>
        <dbReference type="EMBL" id="KIM90189.1"/>
    </source>
</evidence>
<organism evidence="2 3">
    <name type="scientific">Piloderma croceum (strain F 1598)</name>
    <dbReference type="NCBI Taxonomy" id="765440"/>
    <lineage>
        <taxon>Eukaryota</taxon>
        <taxon>Fungi</taxon>
        <taxon>Dikarya</taxon>
        <taxon>Basidiomycota</taxon>
        <taxon>Agaricomycotina</taxon>
        <taxon>Agaricomycetes</taxon>
        <taxon>Agaricomycetidae</taxon>
        <taxon>Atheliales</taxon>
        <taxon>Atheliaceae</taxon>
        <taxon>Piloderma</taxon>
    </lineage>
</organism>
<feature type="compositionally biased region" description="Basic and acidic residues" evidence="1">
    <location>
        <begin position="214"/>
        <end position="228"/>
    </location>
</feature>
<feature type="region of interest" description="Disordered" evidence="1">
    <location>
        <begin position="1"/>
        <end position="29"/>
    </location>
</feature>
<feature type="compositionally biased region" description="Pro residues" evidence="1">
    <location>
        <begin position="323"/>
        <end position="333"/>
    </location>
</feature>
<evidence type="ECO:0000256" key="1">
    <source>
        <dbReference type="SAM" id="MobiDB-lite"/>
    </source>
</evidence>
<proteinExistence type="predicted"/>
<feature type="region of interest" description="Disordered" evidence="1">
    <location>
        <begin position="214"/>
        <end position="235"/>
    </location>
</feature>
<protein>
    <submittedName>
        <fullName evidence="2">Uncharacterized protein</fullName>
    </submittedName>
</protein>
<feature type="compositionally biased region" description="Polar residues" evidence="1">
    <location>
        <begin position="451"/>
        <end position="490"/>
    </location>
</feature>
<dbReference type="STRING" id="765440.A0A0C3GES1"/>
<feature type="compositionally biased region" description="Acidic residues" evidence="1">
    <location>
        <begin position="1"/>
        <end position="11"/>
    </location>
</feature>
<reference evidence="3" key="2">
    <citation type="submission" date="2015-01" db="EMBL/GenBank/DDBJ databases">
        <title>Evolutionary Origins and Diversification of the Mycorrhizal Mutualists.</title>
        <authorList>
            <consortium name="DOE Joint Genome Institute"/>
            <consortium name="Mycorrhizal Genomics Consortium"/>
            <person name="Kohler A."/>
            <person name="Kuo A."/>
            <person name="Nagy L.G."/>
            <person name="Floudas D."/>
            <person name="Copeland A."/>
            <person name="Barry K.W."/>
            <person name="Cichocki N."/>
            <person name="Veneault-Fourrey C."/>
            <person name="LaButti K."/>
            <person name="Lindquist E.A."/>
            <person name="Lipzen A."/>
            <person name="Lundell T."/>
            <person name="Morin E."/>
            <person name="Murat C."/>
            <person name="Riley R."/>
            <person name="Ohm R."/>
            <person name="Sun H."/>
            <person name="Tunlid A."/>
            <person name="Henrissat B."/>
            <person name="Grigoriev I.V."/>
            <person name="Hibbett D.S."/>
            <person name="Martin F."/>
        </authorList>
    </citation>
    <scope>NUCLEOTIDE SEQUENCE [LARGE SCALE GENOMIC DNA]</scope>
    <source>
        <strain evidence="3">F 1598</strain>
    </source>
</reference>
<feature type="region of interest" description="Disordered" evidence="1">
    <location>
        <begin position="427"/>
        <end position="517"/>
    </location>
</feature>
<evidence type="ECO:0000313" key="3">
    <source>
        <dbReference type="Proteomes" id="UP000054166"/>
    </source>
</evidence>